<evidence type="ECO:0000256" key="1">
    <source>
        <dbReference type="SAM" id="Phobius"/>
    </source>
</evidence>
<organism evidence="2 3">
    <name type="scientific">Oceanobacillus limi</name>
    <dbReference type="NCBI Taxonomy" id="930131"/>
    <lineage>
        <taxon>Bacteria</taxon>
        <taxon>Bacillati</taxon>
        <taxon>Bacillota</taxon>
        <taxon>Bacilli</taxon>
        <taxon>Bacillales</taxon>
        <taxon>Bacillaceae</taxon>
        <taxon>Oceanobacillus</taxon>
    </lineage>
</organism>
<feature type="transmembrane region" description="Helical" evidence="1">
    <location>
        <begin position="35"/>
        <end position="51"/>
    </location>
</feature>
<gene>
    <name evidence="2" type="ORF">SAMN05216389_102331</name>
</gene>
<dbReference type="STRING" id="930131.SAMN05216389_102331"/>
<protein>
    <submittedName>
        <fullName evidence="2">Uncharacterized protein</fullName>
    </submittedName>
</protein>
<keyword evidence="3" id="KW-1185">Reference proteome</keyword>
<accession>A0A1H9ZKX4</accession>
<dbReference type="Proteomes" id="UP000198618">
    <property type="component" value="Unassembled WGS sequence"/>
</dbReference>
<keyword evidence="1" id="KW-0472">Membrane</keyword>
<sequence length="66" mass="7799">MDIIMIQTIIFTLRSRFDFFRGAGVLDCFVAILRPPYYPIAICILTLKLILDKYKKIFKNRDRVNS</sequence>
<proteinExistence type="predicted"/>
<name>A0A1H9ZKX4_9BACI</name>
<keyword evidence="1" id="KW-0812">Transmembrane</keyword>
<keyword evidence="1" id="KW-1133">Transmembrane helix</keyword>
<dbReference type="AlphaFoldDB" id="A0A1H9ZKX4"/>
<reference evidence="2 3" key="1">
    <citation type="submission" date="2016-10" db="EMBL/GenBank/DDBJ databases">
        <authorList>
            <person name="de Groot N.N."/>
        </authorList>
    </citation>
    <scope>NUCLEOTIDE SEQUENCE [LARGE SCALE GENOMIC DNA]</scope>
    <source>
        <strain evidence="2 3">IBRC-M 10780</strain>
    </source>
</reference>
<dbReference type="EMBL" id="FOHE01000002">
    <property type="protein sequence ID" value="SES82277.1"/>
    <property type="molecule type" value="Genomic_DNA"/>
</dbReference>
<evidence type="ECO:0000313" key="3">
    <source>
        <dbReference type="Proteomes" id="UP000198618"/>
    </source>
</evidence>
<evidence type="ECO:0000313" key="2">
    <source>
        <dbReference type="EMBL" id="SES82277.1"/>
    </source>
</evidence>